<keyword evidence="2" id="KW-0677">Repeat</keyword>
<dbReference type="PANTHER" id="PTHR46344">
    <property type="entry name" value="OS02G0202900 PROTEIN"/>
    <property type="match status" value="1"/>
</dbReference>
<dbReference type="Proteomes" id="UP000886520">
    <property type="component" value="Chromosome 10"/>
</dbReference>
<dbReference type="Pfam" id="PF00646">
    <property type="entry name" value="F-box"/>
    <property type="match status" value="1"/>
</dbReference>
<name>A0A9D4UW90_ADICA</name>
<keyword evidence="1" id="KW-0880">Kelch repeat</keyword>
<dbReference type="InterPro" id="IPR015915">
    <property type="entry name" value="Kelch-typ_b-propeller"/>
</dbReference>
<dbReference type="AlphaFoldDB" id="A0A9D4UW90"/>
<proteinExistence type="predicted"/>
<keyword evidence="5" id="KW-1185">Reference proteome</keyword>
<gene>
    <name evidence="4" type="ORF">GOP47_0010921</name>
</gene>
<dbReference type="EMBL" id="JABFUD020000010">
    <property type="protein sequence ID" value="KAI5074960.1"/>
    <property type="molecule type" value="Genomic_DNA"/>
</dbReference>
<dbReference type="SUPFAM" id="SSF81383">
    <property type="entry name" value="F-box domain"/>
    <property type="match status" value="1"/>
</dbReference>
<dbReference type="SUPFAM" id="SSF117281">
    <property type="entry name" value="Kelch motif"/>
    <property type="match status" value="1"/>
</dbReference>
<dbReference type="InterPro" id="IPR001810">
    <property type="entry name" value="F-box_dom"/>
</dbReference>
<dbReference type="Gene3D" id="2.120.10.80">
    <property type="entry name" value="Kelch-type beta propeller"/>
    <property type="match status" value="1"/>
</dbReference>
<evidence type="ECO:0000256" key="1">
    <source>
        <dbReference type="ARBA" id="ARBA00022441"/>
    </source>
</evidence>
<protein>
    <recommendedName>
        <fullName evidence="3">F-box domain-containing protein</fullName>
    </recommendedName>
</protein>
<dbReference type="OrthoDB" id="45365at2759"/>
<accession>A0A9D4UW90</accession>
<dbReference type="PANTHER" id="PTHR46344:SF27">
    <property type="entry name" value="KELCH REPEAT SUPERFAMILY PROTEIN"/>
    <property type="match status" value="1"/>
</dbReference>
<evidence type="ECO:0000313" key="5">
    <source>
        <dbReference type="Proteomes" id="UP000886520"/>
    </source>
</evidence>
<reference evidence="4" key="1">
    <citation type="submission" date="2021-01" db="EMBL/GenBank/DDBJ databases">
        <title>Adiantum capillus-veneris genome.</title>
        <authorList>
            <person name="Fang Y."/>
            <person name="Liao Q."/>
        </authorList>
    </citation>
    <scope>NUCLEOTIDE SEQUENCE</scope>
    <source>
        <strain evidence="4">H3</strain>
        <tissue evidence="4">Leaf</tissue>
    </source>
</reference>
<organism evidence="4 5">
    <name type="scientific">Adiantum capillus-veneris</name>
    <name type="common">Maidenhair fern</name>
    <dbReference type="NCBI Taxonomy" id="13818"/>
    <lineage>
        <taxon>Eukaryota</taxon>
        <taxon>Viridiplantae</taxon>
        <taxon>Streptophyta</taxon>
        <taxon>Embryophyta</taxon>
        <taxon>Tracheophyta</taxon>
        <taxon>Polypodiopsida</taxon>
        <taxon>Polypodiidae</taxon>
        <taxon>Polypodiales</taxon>
        <taxon>Pteridineae</taxon>
        <taxon>Pteridaceae</taxon>
        <taxon>Vittarioideae</taxon>
        <taxon>Adiantum</taxon>
    </lineage>
</organism>
<evidence type="ECO:0000313" key="4">
    <source>
        <dbReference type="EMBL" id="KAI5074960.1"/>
    </source>
</evidence>
<evidence type="ECO:0000259" key="3">
    <source>
        <dbReference type="Pfam" id="PF00646"/>
    </source>
</evidence>
<sequence>MACESELLPGLPNEVALRCLTTVPLDAVARCRSLSRSWASALSHPPPSRRPLPFACLCTAHANSWRESFWAWLFLGPSHHRRPHLVPFYNFRSPCPTRIHAFSSQTQVIATGTNLLLVRSRLQLTDRADVLPLGGIGEATCSLMGGHDASAPGALQGFDVWHMKWCREMNRAVPCMHVDRWGFATAHEGRHVYVAGGEGLAAARSAERLNMETGIWEMLPEMRCERSVNPARFILGGCFYVAGGEFQPTASTEGRGLSQSGEYYDPKKGAWTLVEGMWPEELWGYGEGDPKVAVVKDVAYALSGPSTHSTEVMMLSAARGRHWEVRGCLPNVPGFNPVERWYLHLLSVNDDELWVFISGKAERPWLVYACKPDLAADDGLLYWEHRPFTIPPSIRHGVLASVGIHI</sequence>
<comment type="caution">
    <text evidence="4">The sequence shown here is derived from an EMBL/GenBank/DDBJ whole genome shotgun (WGS) entry which is preliminary data.</text>
</comment>
<dbReference type="InterPro" id="IPR036047">
    <property type="entry name" value="F-box-like_dom_sf"/>
</dbReference>
<evidence type="ECO:0000256" key="2">
    <source>
        <dbReference type="ARBA" id="ARBA00022737"/>
    </source>
</evidence>
<feature type="domain" description="F-box" evidence="3">
    <location>
        <begin position="9"/>
        <end position="46"/>
    </location>
</feature>